<evidence type="ECO:0000313" key="2">
    <source>
        <dbReference type="EMBL" id="KAF0253433.1"/>
    </source>
</evidence>
<reference evidence="2 3" key="1">
    <citation type="submission" date="2019-12" db="EMBL/GenBank/DDBJ databases">
        <authorList>
            <person name="Woiski C."/>
        </authorList>
    </citation>
    <scope>NUCLEOTIDE SEQUENCE [LARGE SCALE GENOMIC DNA]</scope>
    <source>
        <strain evidence="2 3">BOE100</strain>
    </source>
</reference>
<dbReference type="RefSeq" id="WP_156859286.1">
    <property type="nucleotide sequence ID" value="NZ_WOWR01000025.1"/>
</dbReference>
<dbReference type="SUPFAM" id="SSF52540">
    <property type="entry name" value="P-loop containing nucleoside triphosphate hydrolases"/>
    <property type="match status" value="1"/>
</dbReference>
<dbReference type="InterPro" id="IPR027417">
    <property type="entry name" value="P-loop_NTPase"/>
</dbReference>
<comment type="caution">
    <text evidence="2">The sequence shown here is derived from an EMBL/GenBank/DDBJ whole genome shotgun (WGS) entry which is preliminary data.</text>
</comment>
<dbReference type="PANTHER" id="PTHR38467">
    <property type="match status" value="1"/>
</dbReference>
<dbReference type="AlphaFoldDB" id="A0A7V8EEM0"/>
<dbReference type="EMBL" id="WOWR01000025">
    <property type="protein sequence ID" value="KAF0253433.1"/>
    <property type="molecule type" value="Genomic_DNA"/>
</dbReference>
<name>A0A7V8EEM0_PSEPU</name>
<dbReference type="InterPro" id="IPR043964">
    <property type="entry name" value="P-loop_TraG"/>
</dbReference>
<feature type="domain" description="TraG P-loop" evidence="1">
    <location>
        <begin position="516"/>
        <end position="819"/>
    </location>
</feature>
<proteinExistence type="predicted"/>
<gene>
    <name evidence="2" type="ORF">GN299_18110</name>
</gene>
<evidence type="ECO:0000313" key="3">
    <source>
        <dbReference type="Proteomes" id="UP000442695"/>
    </source>
</evidence>
<dbReference type="Pfam" id="PF19044">
    <property type="entry name" value="P-loop_TraG"/>
    <property type="match status" value="1"/>
</dbReference>
<dbReference type="CDD" id="cd01127">
    <property type="entry name" value="TrwB_TraG_TraD_VirD4"/>
    <property type="match status" value="1"/>
</dbReference>
<evidence type="ECO:0000259" key="1">
    <source>
        <dbReference type="Pfam" id="PF19044"/>
    </source>
</evidence>
<dbReference type="PANTHER" id="PTHR38467:SF1">
    <property type="entry name" value="CONJUGATIVE TRANSFER: ASSEMBLY"/>
    <property type="match status" value="1"/>
</dbReference>
<dbReference type="InterPro" id="IPR053155">
    <property type="entry name" value="F-pilin_assembly_TraC"/>
</dbReference>
<dbReference type="Gene3D" id="3.40.50.300">
    <property type="entry name" value="P-loop containing nucleotide triphosphate hydrolases"/>
    <property type="match status" value="1"/>
</dbReference>
<accession>A0A7V8EEM0</accession>
<dbReference type="Proteomes" id="UP000442695">
    <property type="component" value="Unassembled WGS sequence"/>
</dbReference>
<dbReference type="Gene3D" id="1.10.8.730">
    <property type="match status" value="1"/>
</dbReference>
<protein>
    <recommendedName>
        <fullName evidence="1">TraG P-loop domain-containing protein</fullName>
    </recommendedName>
</protein>
<sequence length="962" mass="108597">MSETTQRDHLHMFDDDLQALARRNYQGGMPIELLSDAYLFEEHGNYFHTVDGRFAKIWRIQGTSGSILNNDELFSVCAAFGEALNKYPGGSSGQFIRHTHRDIRGVMGLYSSKLDKDLGEFETALADSIINRQFNAAVSPDGFFAKLSTAELDQMREDALQALHDEESDDVRENVTTAINREINEGRYPYVSSFYLVFMWEPQYMFGKFIDKTWKAALASVGLADADQLAFEAYSTHAEQFGVLCNGIAQALAAQNFYPHELHGQAFINWQYQLMNPVRYYNIEPPRYRPDMPIYECLKNPDLTPSHQALNTVPAFATVQPTSKGWVIQDSDFDYHVRAVSVLGKPPKSGPGMIQRAMRTIESESLITLNWYVPTKAKVLARQLARGRLIAAKKGLRIGDKLTLEKQVEDMEAVTEKVNAENVVGREQFFDTSIHVCLMGFDEQRLDDQCQQLESLLWRIGYPEKKRGDAVVRTSLPLNYVEKSRSLLRRDTPHLTESLSHMCPIFIEYQGVPDPGIIMNNRAGQPIYLDLFGSLVVTGHSLIVGTTGSGKSFAFNNILMGTRVKYRPKVWIIDKGDSYESLCVVLGGNYIRLATEPFVEKVTGRTIYPICINPFFLGKDEAGNNELPSADDTMFIADLLVMAMTTGNGDSSRTVHAKTRPLLYTALSNFFADWVEKRPHDEPIMSDFIPTLIETNFTDLQGRDLAELLTLFYGKGPYAAVFDGKLQVDWENDFTVLETQRMAASDALGIVTLALFRQIDLYCKYKLPKPRKKLIAVDEAWATLSSPTAAAALAGFYREMRKYNAGCLLISQTVGDFVRILSAEAKSSTDNQEGILENTSHYFFLACSESDYKLAQDHLSFTAEEVRLWRSLASLPPLYSEVFYRMRTKQSLYYSGVFRLFASSVSLWIASSSPDDFALREEKTQEIIHEHGVDEKIARQRAIVQLAKQYPYGARFHVQEAA</sequence>
<organism evidence="2 3">
    <name type="scientific">Pseudomonas putida</name>
    <name type="common">Arthrobacter siderocapsulatus</name>
    <dbReference type="NCBI Taxonomy" id="303"/>
    <lineage>
        <taxon>Bacteria</taxon>
        <taxon>Pseudomonadati</taxon>
        <taxon>Pseudomonadota</taxon>
        <taxon>Gammaproteobacteria</taxon>
        <taxon>Pseudomonadales</taxon>
        <taxon>Pseudomonadaceae</taxon>
        <taxon>Pseudomonas</taxon>
    </lineage>
</organism>